<feature type="chain" id="PRO_5019374422" evidence="1">
    <location>
        <begin position="21"/>
        <end position="228"/>
    </location>
</feature>
<evidence type="ECO:0000256" key="1">
    <source>
        <dbReference type="SAM" id="SignalP"/>
    </source>
</evidence>
<dbReference type="AlphaFoldDB" id="A0A427AJ55"/>
<proteinExistence type="predicted"/>
<reference evidence="2 3" key="1">
    <citation type="journal article" date="2014" name="Agronomy (Basel)">
        <title>A Draft Genome Sequence for Ensete ventricosum, the Drought-Tolerant Tree Against Hunger.</title>
        <authorList>
            <person name="Harrison J."/>
            <person name="Moore K.A."/>
            <person name="Paszkiewicz K."/>
            <person name="Jones T."/>
            <person name="Grant M."/>
            <person name="Ambacheew D."/>
            <person name="Muzemil S."/>
            <person name="Studholme D.J."/>
        </authorList>
    </citation>
    <scope>NUCLEOTIDE SEQUENCE [LARGE SCALE GENOMIC DNA]</scope>
</reference>
<dbReference type="EMBL" id="AMZH03002252">
    <property type="protein sequence ID" value="RRT76226.1"/>
    <property type="molecule type" value="Genomic_DNA"/>
</dbReference>
<keyword evidence="1" id="KW-0732">Signal</keyword>
<evidence type="ECO:0000313" key="3">
    <source>
        <dbReference type="Proteomes" id="UP000287651"/>
    </source>
</evidence>
<accession>A0A427AJ55</accession>
<sequence>MLMVSFLVVKLFSAYNAILGHPTLNKLRVVIFTYHRTLKFPTSVRVGEARSDPRESKQCYLIARTLPKKIKPKLQTGKDYIESYHPRWYLYSGCDGRQGAAQDMSYLEPKEILCHFSMAATASEPVPDFNLRTSARRTEIFLISISICSQHREPGQPGQWRSGDSIEDQSRLCGKDIENVVRRKSVLTQIDNLIARSMSSSNGASQSYFMTNRCSMPLAYLAATRPSC</sequence>
<protein>
    <submittedName>
        <fullName evidence="2">Uncharacterized protein</fullName>
    </submittedName>
</protein>
<name>A0A427AJ55_ENSVE</name>
<organism evidence="2 3">
    <name type="scientific">Ensete ventricosum</name>
    <name type="common">Abyssinian banana</name>
    <name type="synonym">Musa ensete</name>
    <dbReference type="NCBI Taxonomy" id="4639"/>
    <lineage>
        <taxon>Eukaryota</taxon>
        <taxon>Viridiplantae</taxon>
        <taxon>Streptophyta</taxon>
        <taxon>Embryophyta</taxon>
        <taxon>Tracheophyta</taxon>
        <taxon>Spermatophyta</taxon>
        <taxon>Magnoliopsida</taxon>
        <taxon>Liliopsida</taxon>
        <taxon>Zingiberales</taxon>
        <taxon>Musaceae</taxon>
        <taxon>Ensete</taxon>
    </lineage>
</organism>
<evidence type="ECO:0000313" key="2">
    <source>
        <dbReference type="EMBL" id="RRT76226.1"/>
    </source>
</evidence>
<comment type="caution">
    <text evidence="2">The sequence shown here is derived from an EMBL/GenBank/DDBJ whole genome shotgun (WGS) entry which is preliminary data.</text>
</comment>
<gene>
    <name evidence="2" type="ORF">B296_00019256</name>
</gene>
<dbReference type="Proteomes" id="UP000287651">
    <property type="component" value="Unassembled WGS sequence"/>
</dbReference>
<feature type="signal peptide" evidence="1">
    <location>
        <begin position="1"/>
        <end position="20"/>
    </location>
</feature>